<feature type="signal peptide" evidence="2">
    <location>
        <begin position="1"/>
        <end position="18"/>
    </location>
</feature>
<name>A0A1I8BPF5_MELHA</name>
<reference evidence="4" key="1">
    <citation type="submission" date="2016-11" db="UniProtKB">
        <authorList>
            <consortium name="WormBaseParasite"/>
        </authorList>
    </citation>
    <scope>IDENTIFICATION</scope>
</reference>
<dbReference type="Proteomes" id="UP000095281">
    <property type="component" value="Unplaced"/>
</dbReference>
<keyword evidence="3" id="KW-1185">Reference proteome</keyword>
<keyword evidence="1" id="KW-0175">Coiled coil</keyword>
<proteinExistence type="predicted"/>
<evidence type="ECO:0000313" key="4">
    <source>
        <dbReference type="WBParaSite" id="MhA1_Contig387.frz3.gene13"/>
    </source>
</evidence>
<protein>
    <submittedName>
        <fullName evidence="4">Uncharacterized protein</fullName>
    </submittedName>
</protein>
<evidence type="ECO:0000256" key="2">
    <source>
        <dbReference type="SAM" id="SignalP"/>
    </source>
</evidence>
<keyword evidence="2" id="KW-0732">Signal</keyword>
<feature type="chain" id="PRO_5009316043" evidence="2">
    <location>
        <begin position="19"/>
        <end position="155"/>
    </location>
</feature>
<evidence type="ECO:0000256" key="1">
    <source>
        <dbReference type="SAM" id="Coils"/>
    </source>
</evidence>
<dbReference type="AlphaFoldDB" id="A0A1I8BPF5"/>
<dbReference type="WBParaSite" id="MhA1_Contig387.frz3.gene13">
    <property type="protein sequence ID" value="MhA1_Contig387.frz3.gene13"/>
    <property type="gene ID" value="MhA1_Contig387.frz3.gene13"/>
</dbReference>
<accession>A0A1I8BPF5</accession>
<sequence length="155" mass="18445">MLTIIFILLFLIVNISFSTITESEYSKETNSSSFSNNNEIENNKKNIKENLINISDKRKFTENKQEIPKNENFSETSTNNQVNELDKIQKYLFPNDEYKWKHVNPKIQENIIKYYKNNNNDFKQAINNYLKIKNSKNNKINRLELINKIENEVNS</sequence>
<feature type="coiled-coil region" evidence="1">
    <location>
        <begin position="37"/>
        <end position="64"/>
    </location>
</feature>
<organism evidence="3 4">
    <name type="scientific">Meloidogyne hapla</name>
    <name type="common">Root-knot nematode worm</name>
    <dbReference type="NCBI Taxonomy" id="6305"/>
    <lineage>
        <taxon>Eukaryota</taxon>
        <taxon>Metazoa</taxon>
        <taxon>Ecdysozoa</taxon>
        <taxon>Nematoda</taxon>
        <taxon>Chromadorea</taxon>
        <taxon>Rhabditida</taxon>
        <taxon>Tylenchina</taxon>
        <taxon>Tylenchomorpha</taxon>
        <taxon>Tylenchoidea</taxon>
        <taxon>Meloidogynidae</taxon>
        <taxon>Meloidogyninae</taxon>
        <taxon>Meloidogyne</taxon>
    </lineage>
</organism>
<evidence type="ECO:0000313" key="3">
    <source>
        <dbReference type="Proteomes" id="UP000095281"/>
    </source>
</evidence>